<dbReference type="Proteomes" id="UP000030081">
    <property type="component" value="Chromosome 2"/>
</dbReference>
<protein>
    <submittedName>
        <fullName evidence="2">Uncharacterized protein</fullName>
    </submittedName>
</protein>
<feature type="region of interest" description="Disordered" evidence="1">
    <location>
        <begin position="169"/>
        <end position="195"/>
    </location>
</feature>
<dbReference type="KEGG" id="vcy:IX92_18585"/>
<accession>A0AAN0SGS2</accession>
<evidence type="ECO:0000313" key="2">
    <source>
        <dbReference type="EMBL" id="AIW21041.1"/>
    </source>
</evidence>
<evidence type="ECO:0000313" key="3">
    <source>
        <dbReference type="Proteomes" id="UP000030081"/>
    </source>
</evidence>
<proteinExistence type="predicted"/>
<feature type="compositionally biased region" description="Polar residues" evidence="1">
    <location>
        <begin position="169"/>
        <end position="189"/>
    </location>
</feature>
<dbReference type="RefSeq" id="WP_043010059.1">
    <property type="nucleotide sequence ID" value="NZ_CP009618.1"/>
</dbReference>
<gene>
    <name evidence="2" type="ORF">IX92_18585</name>
</gene>
<reference evidence="2 3" key="1">
    <citation type="submission" date="2014-10" db="EMBL/GenBank/DDBJ databases">
        <title>The Complete Genome Sequence for the Shellfish Pathogen Vibrio coralliilyticus RE98 Isolated from a Shellfish Hatchery.</title>
        <authorList>
            <person name="Richards G.P."/>
            <person name="Bono J.L."/>
            <person name="Watson M.A."/>
            <person name="Needleman D.S."/>
        </authorList>
    </citation>
    <scope>NUCLEOTIDE SEQUENCE [LARGE SCALE GENOMIC DNA]</scope>
    <source>
        <strain evidence="2 3">RE98</strain>
    </source>
</reference>
<evidence type="ECO:0000256" key="1">
    <source>
        <dbReference type="SAM" id="MobiDB-lite"/>
    </source>
</evidence>
<dbReference type="AlphaFoldDB" id="A0AAN0SGS2"/>
<name>A0AAN0SGS2_9VIBR</name>
<organism evidence="2 3">
    <name type="scientific">Vibrio coralliilyticus</name>
    <dbReference type="NCBI Taxonomy" id="190893"/>
    <lineage>
        <taxon>Bacteria</taxon>
        <taxon>Pseudomonadati</taxon>
        <taxon>Pseudomonadota</taxon>
        <taxon>Gammaproteobacteria</taxon>
        <taxon>Vibrionales</taxon>
        <taxon>Vibrionaceae</taxon>
        <taxon>Vibrio</taxon>
    </lineage>
</organism>
<keyword evidence="3" id="KW-1185">Reference proteome</keyword>
<sequence length="269" mass="29304">MYRKVAILLVVYINIVGCSSTIFKKFDVAENESVSLDARQRTIIVQPNHRYSNVNGESLAKVVCAEPSPDALSALSASLAGSANYKDDVAAKLSSAISESAKGLGVRNATIQLLRDGLYRACEAYANGALDEFQYGLTSAKYEDIMVTLLAIEQLTSLNLEVTEEALNTSGSASNNDQNKSSSANSADGSTEFKRNQLSDTSIKVIAEAVTNMVGLVLKKDERESTCLAWFADKTIHYEKDNPKLIAMTKYCDTVFDEKEAFLKNLPNK</sequence>
<dbReference type="EMBL" id="CP009618">
    <property type="protein sequence ID" value="AIW21041.1"/>
    <property type="molecule type" value="Genomic_DNA"/>
</dbReference>